<feature type="region of interest" description="Disordered" evidence="1">
    <location>
        <begin position="176"/>
        <end position="202"/>
    </location>
</feature>
<dbReference type="AlphaFoldDB" id="A0AAD3P4C1"/>
<keyword evidence="3" id="KW-1185">Reference proteome</keyword>
<dbReference type="Proteomes" id="UP001279734">
    <property type="component" value="Unassembled WGS sequence"/>
</dbReference>
<name>A0AAD3P4C1_NEPGR</name>
<evidence type="ECO:0000313" key="3">
    <source>
        <dbReference type="Proteomes" id="UP001279734"/>
    </source>
</evidence>
<protein>
    <submittedName>
        <fullName evidence="2">Uncharacterized protein</fullName>
    </submittedName>
</protein>
<evidence type="ECO:0000313" key="2">
    <source>
        <dbReference type="EMBL" id="GMG99530.1"/>
    </source>
</evidence>
<proteinExistence type="predicted"/>
<dbReference type="EMBL" id="BSYO01000001">
    <property type="protein sequence ID" value="GMG99530.1"/>
    <property type="molecule type" value="Genomic_DNA"/>
</dbReference>
<organism evidence="2 3">
    <name type="scientific">Nepenthes gracilis</name>
    <name type="common">Slender pitcher plant</name>
    <dbReference type="NCBI Taxonomy" id="150966"/>
    <lineage>
        <taxon>Eukaryota</taxon>
        <taxon>Viridiplantae</taxon>
        <taxon>Streptophyta</taxon>
        <taxon>Embryophyta</taxon>
        <taxon>Tracheophyta</taxon>
        <taxon>Spermatophyta</taxon>
        <taxon>Magnoliopsida</taxon>
        <taxon>eudicotyledons</taxon>
        <taxon>Gunneridae</taxon>
        <taxon>Pentapetalae</taxon>
        <taxon>Caryophyllales</taxon>
        <taxon>Nepenthaceae</taxon>
        <taxon>Nepenthes</taxon>
    </lineage>
</organism>
<gene>
    <name evidence="2" type="ORF">Nepgr_001370</name>
</gene>
<sequence length="202" mass="21934">MCGRLAGNDRIVINRFAGILASDTVKPKNSNGEASGSAMWYNSSGACRGAFLQACWYWSFRLVQYGLSAQGRRTWIQPCSFAPAVSYILLAASRAGRVRCPLICIAVLHAFEIFSLVQAFSHGHLEERRLSIYFLASASGMEGIFPAFSSNFISMSLLAPSSTDLSFFESEQHLKSSPQFPYHPSSPPSAGLGAHRRNGGDG</sequence>
<reference evidence="2" key="1">
    <citation type="submission" date="2023-05" db="EMBL/GenBank/DDBJ databases">
        <title>Nepenthes gracilis genome sequencing.</title>
        <authorList>
            <person name="Fukushima K."/>
        </authorList>
    </citation>
    <scope>NUCLEOTIDE SEQUENCE</scope>
    <source>
        <strain evidence="2">SING2019-196</strain>
    </source>
</reference>
<comment type="caution">
    <text evidence="2">The sequence shown here is derived from an EMBL/GenBank/DDBJ whole genome shotgun (WGS) entry which is preliminary data.</text>
</comment>
<evidence type="ECO:0000256" key="1">
    <source>
        <dbReference type="SAM" id="MobiDB-lite"/>
    </source>
</evidence>
<accession>A0AAD3P4C1</accession>